<keyword evidence="4" id="KW-1185">Reference proteome</keyword>
<keyword evidence="2" id="KW-1133">Transmembrane helix</keyword>
<dbReference type="Pfam" id="PF12811">
    <property type="entry name" value="BaxI_1"/>
    <property type="match status" value="1"/>
</dbReference>
<evidence type="ECO:0000313" key="4">
    <source>
        <dbReference type="Proteomes" id="UP000053246"/>
    </source>
</evidence>
<keyword evidence="2" id="KW-0472">Membrane</keyword>
<dbReference type="PANTHER" id="PTHR41282">
    <property type="entry name" value="CONSERVED TRANSMEMBRANE PROTEIN-RELATED"/>
    <property type="match status" value="1"/>
</dbReference>
<feature type="transmembrane region" description="Helical" evidence="2">
    <location>
        <begin position="227"/>
        <end position="250"/>
    </location>
</feature>
<sequence length="292" mass="30951">MKTSNPVLARLGQAAERERAAGYAPTGPYGQPGYPQQYPQAGYPQQPGYPQQYPPQAGYPGAPGFPAAPQAVTPMSIDDVVVKTVMLLAIVGVSAAAAWILVPDALLGVAWIGAAIVGLVLGLVISFSKMANPALVVAYAVVEGVLVGAISKFFEARYPGIVIQAVVATFGVFFVMTMLYKARVIRATPKFTKGLIAVMAGLFAVMLINLVLSLFGVNTGLRDGGALAIGFSLVCIVVASLSFVLSFKEVEDGVRMGLPQRYSWVAAFGILVSLIWLYIEILRLLSYFQGDD</sequence>
<comment type="caution">
    <text evidence="3">The sequence shown here is derived from an EMBL/GenBank/DDBJ whole genome shotgun (WGS) entry which is preliminary data.</text>
</comment>
<dbReference type="RefSeq" id="WP_013731642.1">
    <property type="nucleotide sequence ID" value="NZ_LMWI01000001.1"/>
</dbReference>
<dbReference type="EMBL" id="LMWI01000001">
    <property type="protein sequence ID" value="KUJ48356.1"/>
    <property type="molecule type" value="Genomic_DNA"/>
</dbReference>
<feature type="region of interest" description="Disordered" evidence="1">
    <location>
        <begin position="20"/>
        <end position="49"/>
    </location>
</feature>
<feature type="transmembrane region" description="Helical" evidence="2">
    <location>
        <begin position="108"/>
        <end position="127"/>
    </location>
</feature>
<keyword evidence="2" id="KW-0812">Transmembrane</keyword>
<feature type="transmembrane region" description="Helical" evidence="2">
    <location>
        <begin position="134"/>
        <end position="154"/>
    </location>
</feature>
<reference evidence="3 4" key="1">
    <citation type="submission" date="2015-10" db="EMBL/GenBank/DDBJ databases">
        <authorList>
            <person name="Ju K.-S."/>
            <person name="Doroghazi J.R."/>
            <person name="Metcalf W.W."/>
        </authorList>
    </citation>
    <scope>NUCLEOTIDE SEQUENCE [LARGE SCALE GENOMIC DNA]</scope>
    <source>
        <strain evidence="3 4">NRRL B-24793</strain>
    </source>
</reference>
<evidence type="ECO:0008006" key="5">
    <source>
        <dbReference type="Google" id="ProtNLM"/>
    </source>
</evidence>
<evidence type="ECO:0000313" key="3">
    <source>
        <dbReference type="EMBL" id="KUJ48356.1"/>
    </source>
</evidence>
<proteinExistence type="predicted"/>
<feature type="transmembrane region" description="Helical" evidence="2">
    <location>
        <begin position="194"/>
        <end position="215"/>
    </location>
</feature>
<feature type="transmembrane region" description="Helical" evidence="2">
    <location>
        <begin position="262"/>
        <end position="279"/>
    </location>
</feature>
<evidence type="ECO:0000256" key="1">
    <source>
        <dbReference type="SAM" id="MobiDB-lite"/>
    </source>
</evidence>
<accession>A0A9X0I7M4</accession>
<dbReference type="OMA" id="MEWYAAF"/>
<dbReference type="AlphaFoldDB" id="A0A9X0I7M4"/>
<name>A0A9X0I7M4_9ACTN</name>
<dbReference type="Proteomes" id="UP000053246">
    <property type="component" value="Unassembled WGS sequence"/>
</dbReference>
<dbReference type="SUPFAM" id="SSF81995">
    <property type="entry name" value="beta-sandwich domain of Sec23/24"/>
    <property type="match status" value="1"/>
</dbReference>
<dbReference type="PIRSF" id="PIRSF009160">
    <property type="entry name" value="UCP009160"/>
    <property type="match status" value="1"/>
</dbReference>
<gene>
    <name evidence="3" type="ORF">ADL17_04705</name>
</gene>
<feature type="transmembrane region" description="Helical" evidence="2">
    <location>
        <begin position="160"/>
        <end position="182"/>
    </location>
</feature>
<evidence type="ECO:0000256" key="2">
    <source>
        <dbReference type="SAM" id="Phobius"/>
    </source>
</evidence>
<feature type="compositionally biased region" description="Low complexity" evidence="1">
    <location>
        <begin position="21"/>
        <end position="49"/>
    </location>
</feature>
<organism evidence="3 4">
    <name type="scientific">Micromonospora maris</name>
    <dbReference type="NCBI Taxonomy" id="1003110"/>
    <lineage>
        <taxon>Bacteria</taxon>
        <taxon>Bacillati</taxon>
        <taxon>Actinomycetota</taxon>
        <taxon>Actinomycetes</taxon>
        <taxon>Micromonosporales</taxon>
        <taxon>Micromonosporaceae</taxon>
        <taxon>Micromonospora</taxon>
    </lineage>
</organism>
<protein>
    <recommendedName>
        <fullName evidence="5">Integral membrane protein</fullName>
    </recommendedName>
</protein>
<feature type="transmembrane region" description="Helical" evidence="2">
    <location>
        <begin position="80"/>
        <end position="102"/>
    </location>
</feature>
<dbReference type="InterPro" id="IPR010539">
    <property type="entry name" value="BaxI_1-like"/>
</dbReference>
<dbReference type="PANTHER" id="PTHR41282:SF1">
    <property type="entry name" value="CONSERVED TRANSMEMBRANE PROTEIN-RELATED"/>
    <property type="match status" value="1"/>
</dbReference>